<organism evidence="1">
    <name type="scientific">bioreactor metagenome</name>
    <dbReference type="NCBI Taxonomy" id="1076179"/>
    <lineage>
        <taxon>unclassified sequences</taxon>
        <taxon>metagenomes</taxon>
        <taxon>ecological metagenomes</taxon>
    </lineage>
</organism>
<dbReference type="EMBL" id="VSSQ01003044">
    <property type="protein sequence ID" value="MPM18761.1"/>
    <property type="molecule type" value="Genomic_DNA"/>
</dbReference>
<gene>
    <name evidence="1" type="ORF">SDC9_65176</name>
</gene>
<name>A0A644XSM9_9ZZZZ</name>
<protein>
    <submittedName>
        <fullName evidence="1">Uncharacterized protein</fullName>
    </submittedName>
</protein>
<sequence>MSESAKVLLNDRIEELSALIEANPICLPVSSVAAFLHVKPDALRASMEQGRCPFGFAWKLGDRAAYKVPTLAFYSWLIGAPI</sequence>
<proteinExistence type="predicted"/>
<comment type="caution">
    <text evidence="1">The sequence shown here is derived from an EMBL/GenBank/DDBJ whole genome shotgun (WGS) entry which is preliminary data.</text>
</comment>
<dbReference type="AlphaFoldDB" id="A0A644XSM9"/>
<accession>A0A644XSM9</accession>
<evidence type="ECO:0000313" key="1">
    <source>
        <dbReference type="EMBL" id="MPM18761.1"/>
    </source>
</evidence>
<reference evidence="1" key="1">
    <citation type="submission" date="2019-08" db="EMBL/GenBank/DDBJ databases">
        <authorList>
            <person name="Kucharzyk K."/>
            <person name="Murdoch R.W."/>
            <person name="Higgins S."/>
            <person name="Loffler F."/>
        </authorList>
    </citation>
    <scope>NUCLEOTIDE SEQUENCE</scope>
</reference>